<protein>
    <submittedName>
        <fullName evidence="1">Uncharacterized protein</fullName>
    </submittedName>
</protein>
<sequence>MEIWFLWDGYEYEWSIDEGATWFVLGDSIQYPNFLEEFGEAAPPDIAEYAPPFASRTNDQDTLQIWPGIVARSSEGIAAHVRAPVNFEYGRGFVVIEGVIETDWWFGPLLVNLKFQKKGKPVVLRRDKPLLQVVPFSKKVYEQFESSDESTKSGLQALDQDEWRAYRDTVVRRMQTRTRLGDYAVDARRRRSR</sequence>
<dbReference type="InterPro" id="IPR045709">
    <property type="entry name" value="DUF6065"/>
</dbReference>
<keyword evidence="2" id="KW-1185">Reference proteome</keyword>
<dbReference type="Pfam" id="PF19541">
    <property type="entry name" value="DUF6065"/>
    <property type="match status" value="1"/>
</dbReference>
<reference evidence="1 2" key="1">
    <citation type="submission" date="2020-11" db="EMBL/GenBank/DDBJ databases">
        <title>Description of Pontivivens ytuae sp. nov. isolated from deep sea sediment of Mariana Trench.</title>
        <authorList>
            <person name="Wang Z."/>
            <person name="Sun Q.-L."/>
            <person name="Xu X.-D."/>
            <person name="Tang Y.-Z."/>
            <person name="Zhang J."/>
        </authorList>
    </citation>
    <scope>NUCLEOTIDE SEQUENCE [LARGE SCALE GENOMIC DNA]</scope>
    <source>
        <strain evidence="1 2">MT2928</strain>
    </source>
</reference>
<name>A0A7S9QBI0_9RHOB</name>
<accession>A0A7S9QBI0</accession>
<dbReference type="RefSeq" id="WP_196101956.1">
    <property type="nucleotide sequence ID" value="NZ_CP064942.1"/>
</dbReference>
<gene>
    <name evidence="1" type="ORF">I0K15_13100</name>
</gene>
<organism evidence="1 2">
    <name type="scientific">Pontivivens ytuae</name>
    <dbReference type="NCBI Taxonomy" id="2789856"/>
    <lineage>
        <taxon>Bacteria</taxon>
        <taxon>Pseudomonadati</taxon>
        <taxon>Pseudomonadota</taxon>
        <taxon>Alphaproteobacteria</taxon>
        <taxon>Rhodobacterales</taxon>
        <taxon>Paracoccaceae</taxon>
        <taxon>Pontivivens</taxon>
    </lineage>
</organism>
<evidence type="ECO:0000313" key="1">
    <source>
        <dbReference type="EMBL" id="QPH52745.1"/>
    </source>
</evidence>
<dbReference type="EMBL" id="CP064942">
    <property type="protein sequence ID" value="QPH52745.1"/>
    <property type="molecule type" value="Genomic_DNA"/>
</dbReference>
<dbReference type="KEGG" id="poz:I0K15_13100"/>
<evidence type="ECO:0000313" key="2">
    <source>
        <dbReference type="Proteomes" id="UP000594800"/>
    </source>
</evidence>
<proteinExistence type="predicted"/>
<dbReference type="AlphaFoldDB" id="A0A7S9QBI0"/>
<dbReference type="Proteomes" id="UP000594800">
    <property type="component" value="Chromosome"/>
</dbReference>